<keyword evidence="1" id="KW-0812">Transmembrane</keyword>
<gene>
    <name evidence="2" type="ORF">KSK55_12915</name>
</gene>
<dbReference type="Proteomes" id="UP000694228">
    <property type="component" value="Chromosome"/>
</dbReference>
<sequence>MPKVTVNDLDIYYKIPDMLLVPDPYHVTHKYHPFMRPEPLPPSDIDRISLIPLIGAANAALALFDRLFRSKKTRISSSPRLSCRKPSYHPG</sequence>
<organism evidence="2 3">
    <name type="scientific">Methanospirillum hungatei</name>
    <dbReference type="NCBI Taxonomy" id="2203"/>
    <lineage>
        <taxon>Archaea</taxon>
        <taxon>Methanobacteriati</taxon>
        <taxon>Methanobacteriota</taxon>
        <taxon>Stenosarchaea group</taxon>
        <taxon>Methanomicrobia</taxon>
        <taxon>Methanomicrobiales</taxon>
        <taxon>Methanospirillaceae</taxon>
        <taxon>Methanospirillum</taxon>
    </lineage>
</organism>
<protein>
    <submittedName>
        <fullName evidence="2">Uncharacterized protein</fullName>
    </submittedName>
</protein>
<evidence type="ECO:0000313" key="3">
    <source>
        <dbReference type="Proteomes" id="UP000694228"/>
    </source>
</evidence>
<name>A0A8F5ZF79_METHU</name>
<keyword evidence="1" id="KW-0472">Membrane</keyword>
<keyword evidence="1" id="KW-1133">Transmembrane helix</keyword>
<accession>A0A8F5ZF79</accession>
<evidence type="ECO:0000313" key="2">
    <source>
        <dbReference type="EMBL" id="QXO94224.1"/>
    </source>
</evidence>
<dbReference type="EMBL" id="CP077107">
    <property type="protein sequence ID" value="QXO94224.1"/>
    <property type="molecule type" value="Genomic_DNA"/>
</dbReference>
<evidence type="ECO:0000256" key="1">
    <source>
        <dbReference type="SAM" id="Phobius"/>
    </source>
</evidence>
<dbReference type="AlphaFoldDB" id="A0A8F5ZF79"/>
<reference evidence="2 3" key="1">
    <citation type="submission" date="2021-06" db="EMBL/GenBank/DDBJ databases">
        <title>Complete genome sequence of the secondary alcohol utilizing methanogen Methanospirillum hungatei strain GP1.</title>
        <authorList>
            <person name="Day L.A."/>
            <person name="Costa K.C."/>
        </authorList>
    </citation>
    <scope>NUCLEOTIDE SEQUENCE [LARGE SCALE GENOMIC DNA]</scope>
    <source>
        <strain evidence="2 3">GP1</strain>
    </source>
</reference>
<proteinExistence type="predicted"/>
<feature type="transmembrane region" description="Helical" evidence="1">
    <location>
        <begin position="48"/>
        <end position="68"/>
    </location>
</feature>